<dbReference type="Proteomes" id="UP000321408">
    <property type="component" value="Chromosome"/>
</dbReference>
<keyword evidence="4 6" id="KW-0560">Oxidoreductase</keyword>
<reference evidence="6 7" key="1">
    <citation type="journal article" date="2020" name="Nature">
        <title>Isolation of an archaeon at the prokaryote-eukaryote interface.</title>
        <authorList>
            <person name="Imachi H."/>
            <person name="Nobu M.K."/>
            <person name="Nakahara N."/>
            <person name="Morono Y."/>
            <person name="Ogawara M."/>
            <person name="Takaki Y."/>
            <person name="Takano Y."/>
            <person name="Uematsu K."/>
            <person name="Ikuta T."/>
            <person name="Ito M."/>
            <person name="Matsui Y."/>
            <person name="Miyazaki M."/>
            <person name="Murata K."/>
            <person name="Saito Y."/>
            <person name="Sakai S."/>
            <person name="Song C."/>
            <person name="Tasumi E."/>
            <person name="Yamanaka Y."/>
            <person name="Yamaguchi T."/>
            <person name="Kamagata Y."/>
            <person name="Tamaki H."/>
            <person name="Takai K."/>
        </authorList>
    </citation>
    <scope>NUCLEOTIDE SEQUENCE [LARGE SCALE GENOMIC DNA]</scope>
    <source>
        <strain evidence="6 7">MK-D1</strain>
    </source>
</reference>
<dbReference type="EMBL" id="CP042905">
    <property type="protein sequence ID" value="QEE15312.1"/>
    <property type="molecule type" value="Genomic_DNA"/>
</dbReference>
<organism evidence="6 7">
    <name type="scientific">Promethearchaeum syntrophicum</name>
    <dbReference type="NCBI Taxonomy" id="2594042"/>
    <lineage>
        <taxon>Archaea</taxon>
        <taxon>Promethearchaeati</taxon>
        <taxon>Promethearchaeota</taxon>
        <taxon>Promethearchaeia</taxon>
        <taxon>Promethearchaeales</taxon>
        <taxon>Promethearchaeaceae</taxon>
        <taxon>Promethearchaeum</taxon>
    </lineage>
</organism>
<dbReference type="PANTHER" id="PTHR42947">
    <property type="entry name" value="COB--COM HETERODISULFIDE REDUCTASE SUBUNIT B 1"/>
    <property type="match status" value="1"/>
</dbReference>
<dbReference type="EC" id="1.8.98.1" evidence="6"/>
<dbReference type="RefSeq" id="WP_147662227.1">
    <property type="nucleotide sequence ID" value="NZ_CP042905.2"/>
</dbReference>
<evidence type="ECO:0000256" key="2">
    <source>
        <dbReference type="ARBA" id="ARBA00010431"/>
    </source>
</evidence>
<evidence type="ECO:0000256" key="3">
    <source>
        <dbReference type="ARBA" id="ARBA00022994"/>
    </source>
</evidence>
<evidence type="ECO:0000313" key="7">
    <source>
        <dbReference type="Proteomes" id="UP000321408"/>
    </source>
</evidence>
<dbReference type="PANTHER" id="PTHR42947:SF1">
    <property type="entry name" value="COB--COM HETERODISULFIDE REDUCTASE SUBUNIT B 1"/>
    <property type="match status" value="1"/>
</dbReference>
<dbReference type="InterPro" id="IPR004017">
    <property type="entry name" value="Cys_rich_dom"/>
</dbReference>
<dbReference type="UniPathway" id="UPA00647">
    <property type="reaction ID" value="UER00700"/>
</dbReference>
<reference evidence="6 7" key="2">
    <citation type="journal article" date="2024" name="Int. J. Syst. Evol. Microbiol.">
        <title>Promethearchaeum syntrophicum gen. nov., sp. nov., an anaerobic, obligately syntrophic archaeon, the first isolate of the lineage 'Asgard' archaea, and proposal of the new archaeal phylum Promethearchaeota phyl. nov. and kingdom Promethearchaeati regn. nov.</title>
        <authorList>
            <person name="Imachi H."/>
            <person name="Nobu M.K."/>
            <person name="Kato S."/>
            <person name="Takaki Y."/>
            <person name="Miyazaki M."/>
            <person name="Miyata M."/>
            <person name="Ogawara M."/>
            <person name="Saito Y."/>
            <person name="Sakai S."/>
            <person name="Tahara Y.O."/>
            <person name="Takano Y."/>
            <person name="Tasumi E."/>
            <person name="Uematsu K."/>
            <person name="Yoshimura T."/>
            <person name="Itoh T."/>
            <person name="Ohkuma M."/>
            <person name="Takai K."/>
        </authorList>
    </citation>
    <scope>NUCLEOTIDE SEQUENCE [LARGE SCALE GENOMIC DNA]</scope>
    <source>
        <strain evidence="6 7">MK-D1</strain>
    </source>
</reference>
<evidence type="ECO:0000259" key="5">
    <source>
        <dbReference type="Pfam" id="PF02754"/>
    </source>
</evidence>
<dbReference type="GeneID" id="41329134"/>
<dbReference type="NCBIfam" id="TIGR03288">
    <property type="entry name" value="CoB_CoM_SS_B"/>
    <property type="match status" value="1"/>
</dbReference>
<dbReference type="GO" id="GO:0015948">
    <property type="term" value="P:methanogenesis"/>
    <property type="evidence" value="ECO:0007669"/>
    <property type="project" value="UniProtKB-KW"/>
</dbReference>
<dbReference type="KEGG" id="psyt:DSAG12_01137"/>
<dbReference type="OrthoDB" id="144689at2157"/>
<protein>
    <submittedName>
        <fullName evidence="6">CoB--CoM heterodisulfide reductase subunit B</fullName>
        <ecNumber evidence="6">1.8.98.1</ecNumber>
    </submittedName>
</protein>
<evidence type="ECO:0000313" key="6">
    <source>
        <dbReference type="EMBL" id="QEE15312.1"/>
    </source>
</evidence>
<keyword evidence="3" id="KW-0484">Methanogenesis</keyword>
<accession>A0A5B9D8A9</accession>
<dbReference type="AlphaFoldDB" id="A0A5B9D8A9"/>
<name>A0A5B9D8A9_9ARCH</name>
<comment type="pathway">
    <text evidence="1">Cofactor metabolism; coenzyme M-coenzyme B heterodisulfide reduction; coenzyme B and coenzyme M from coenzyme M-coenzyme B heterodisulfide: step 1/1.</text>
</comment>
<comment type="similarity">
    <text evidence="2">Belongs to the HdrB family.</text>
</comment>
<feature type="domain" description="Cysteine-rich" evidence="5">
    <location>
        <begin position="28"/>
        <end position="109"/>
    </location>
</feature>
<gene>
    <name evidence="6" type="primary">hdrB</name>
    <name evidence="6" type="ORF">DSAG12_01137</name>
</gene>
<dbReference type="GO" id="GO:0051912">
    <property type="term" value="F:CoB--CoM heterodisulfide reductase activity"/>
    <property type="evidence" value="ECO:0007669"/>
    <property type="project" value="UniProtKB-EC"/>
</dbReference>
<dbReference type="Gene3D" id="1.20.1050.140">
    <property type="match status" value="1"/>
</dbReference>
<feature type="domain" description="Cysteine-rich" evidence="5">
    <location>
        <begin position="172"/>
        <end position="264"/>
    </location>
</feature>
<dbReference type="InterPro" id="IPR051278">
    <property type="entry name" value="HdrB/HdrD_reductase"/>
</dbReference>
<keyword evidence="7" id="KW-1185">Reference proteome</keyword>
<sequence length="341" mass="38642">MTEIKEQNREQSKEELTEKPLSDLKYSLYLGCVIPNRYPMIERASRFVFNKLGIELIDMNGATCCPAPGVFRSVDKALWLTLGTRNLTIAQNNNTTELLTLCNGCFGTLHEVEHEMKSNPEINKRINDILAEKNIHFDGKVNVRQVMDVLYFDIGLEKIKKLVKRTLNLRTAIHYGCHILKPATTQLFGQDPDNPTFFDEVVEKIGCQSIDYQEKLMCCGAGGSLRTGFKDNSLQYTLEKLRQIRKVGVDCIVVCCPFCHLQFDLGQIEVSKLLDEGEEEFRIPVIYITQLLGLAMGFEPEDLGMIKPEELKGISPFVPFDKLLKKIENIPLDDFAGGKNI</sequence>
<proteinExistence type="inferred from homology"/>
<evidence type="ECO:0000256" key="4">
    <source>
        <dbReference type="ARBA" id="ARBA00023002"/>
    </source>
</evidence>
<dbReference type="Pfam" id="PF02754">
    <property type="entry name" value="CCG"/>
    <property type="match status" value="2"/>
</dbReference>
<evidence type="ECO:0000256" key="1">
    <source>
        <dbReference type="ARBA" id="ARBA00004808"/>
    </source>
</evidence>
<dbReference type="InterPro" id="IPR017678">
    <property type="entry name" value="CoB/CoM_hetero-S_Rdtase_bsu"/>
</dbReference>